<evidence type="ECO:0000256" key="3">
    <source>
        <dbReference type="ARBA" id="ARBA00023027"/>
    </source>
</evidence>
<evidence type="ECO:0008006" key="9">
    <source>
        <dbReference type="Google" id="ProtNLM"/>
    </source>
</evidence>
<dbReference type="SUPFAM" id="SSF52283">
    <property type="entry name" value="Formate/glycerate dehydrogenase catalytic domain-like"/>
    <property type="match status" value="1"/>
</dbReference>
<evidence type="ECO:0000313" key="7">
    <source>
        <dbReference type="EMBL" id="MBC6447411.1"/>
    </source>
</evidence>
<dbReference type="InterPro" id="IPR036291">
    <property type="entry name" value="NAD(P)-bd_dom_sf"/>
</dbReference>
<dbReference type="InterPro" id="IPR029753">
    <property type="entry name" value="D-isomer_DH_CS"/>
</dbReference>
<dbReference type="Proteomes" id="UP000734823">
    <property type="component" value="Unassembled WGS sequence"/>
</dbReference>
<name>A0ABR7L4U1_9PSEU</name>
<evidence type="ECO:0000256" key="2">
    <source>
        <dbReference type="ARBA" id="ARBA00023002"/>
    </source>
</evidence>
<organism evidence="7 8">
    <name type="scientific">Actinokineospora xionganensis</name>
    <dbReference type="NCBI Taxonomy" id="2684470"/>
    <lineage>
        <taxon>Bacteria</taxon>
        <taxon>Bacillati</taxon>
        <taxon>Actinomycetota</taxon>
        <taxon>Actinomycetes</taxon>
        <taxon>Pseudonocardiales</taxon>
        <taxon>Pseudonocardiaceae</taxon>
        <taxon>Actinokineospora</taxon>
    </lineage>
</organism>
<comment type="caution">
    <text evidence="7">The sequence shown here is derived from an EMBL/GenBank/DDBJ whole genome shotgun (WGS) entry which is preliminary data.</text>
</comment>
<evidence type="ECO:0000256" key="4">
    <source>
        <dbReference type="RuleBase" id="RU003719"/>
    </source>
</evidence>
<evidence type="ECO:0000259" key="6">
    <source>
        <dbReference type="Pfam" id="PF02826"/>
    </source>
</evidence>
<dbReference type="InterPro" id="IPR006140">
    <property type="entry name" value="D-isomer_DH_NAD-bd"/>
</dbReference>
<dbReference type="PANTHER" id="PTHR42789">
    <property type="entry name" value="D-ISOMER SPECIFIC 2-HYDROXYACID DEHYDROGENASE FAMILY PROTEIN (AFU_ORTHOLOGUE AFUA_6G10090)"/>
    <property type="match status" value="1"/>
</dbReference>
<gene>
    <name evidence="7" type="ORF">GPZ80_09540</name>
</gene>
<dbReference type="Pfam" id="PF00389">
    <property type="entry name" value="2-Hacid_dh"/>
    <property type="match status" value="1"/>
</dbReference>
<protein>
    <recommendedName>
        <fullName evidence="9">D-3-phosphoglycerate dehydrogenase</fullName>
    </recommendedName>
</protein>
<dbReference type="EMBL" id="JABVED010000004">
    <property type="protein sequence ID" value="MBC6447411.1"/>
    <property type="molecule type" value="Genomic_DNA"/>
</dbReference>
<keyword evidence="3" id="KW-0520">NAD</keyword>
<dbReference type="InterPro" id="IPR050857">
    <property type="entry name" value="D-2-hydroxyacid_DH"/>
</dbReference>
<reference evidence="7 8" key="1">
    <citation type="submission" date="2020-06" db="EMBL/GenBank/DDBJ databases">
        <title>Actinokineospora xiongansis sp. nov., isolated from soil of Baiyangdian.</title>
        <authorList>
            <person name="Zhang X."/>
        </authorList>
    </citation>
    <scope>NUCLEOTIDE SEQUENCE [LARGE SCALE GENOMIC DNA]</scope>
    <source>
        <strain evidence="7 8">HBU206404</strain>
    </source>
</reference>
<dbReference type="PANTHER" id="PTHR42789:SF1">
    <property type="entry name" value="D-ISOMER SPECIFIC 2-HYDROXYACID DEHYDROGENASE FAMILY PROTEIN (AFU_ORTHOLOGUE AFUA_6G10090)"/>
    <property type="match status" value="1"/>
</dbReference>
<feature type="domain" description="D-isomer specific 2-hydroxyacid dehydrogenase catalytic" evidence="5">
    <location>
        <begin position="45"/>
        <end position="315"/>
    </location>
</feature>
<dbReference type="Gene3D" id="3.40.50.720">
    <property type="entry name" value="NAD(P)-binding Rossmann-like Domain"/>
    <property type="match status" value="2"/>
</dbReference>
<feature type="domain" description="D-isomer specific 2-hydroxyacid dehydrogenase NAD-binding" evidence="6">
    <location>
        <begin position="110"/>
        <end position="282"/>
    </location>
</feature>
<evidence type="ECO:0000259" key="5">
    <source>
        <dbReference type="Pfam" id="PF00389"/>
    </source>
</evidence>
<dbReference type="InterPro" id="IPR006139">
    <property type="entry name" value="D-isomer_2_OHA_DH_cat_dom"/>
</dbReference>
<evidence type="ECO:0000256" key="1">
    <source>
        <dbReference type="ARBA" id="ARBA00005854"/>
    </source>
</evidence>
<dbReference type="PROSITE" id="PS00671">
    <property type="entry name" value="D_2_HYDROXYACID_DH_3"/>
    <property type="match status" value="1"/>
</dbReference>
<dbReference type="Pfam" id="PF02826">
    <property type="entry name" value="2-Hacid_dh_C"/>
    <property type="match status" value="1"/>
</dbReference>
<evidence type="ECO:0000313" key="8">
    <source>
        <dbReference type="Proteomes" id="UP000734823"/>
    </source>
</evidence>
<sequence length="328" mass="35412">MTGHRVYVGADRVLDELFDEIARGLADRGHDVVRDIDLAAEDGALHVLVVTSRTPVTVEFMDRHPELRGVVFVSSGVNSIDVAEASRRGVLVANGATPENHGSMAEATIMLALALSFRLSDRMTAVAELRPRPRPAELDSRPLRGATIGLLGFGRISREVCKRLAAWDVGRILCHTRTPREWPGVEFCSFDTVVEESDILSVHLPLTPATRGLIGAAELARMRPGAMLINTSRGGIIDEDALAEALARGDIGGAAIDTFDIEPLPAASPLRQAPNIMLTDHVIGHTVDMYRSLVPAAIENVDCVVRGETPPYLVNPEARHHATAGKQR</sequence>
<dbReference type="SUPFAM" id="SSF51735">
    <property type="entry name" value="NAD(P)-binding Rossmann-fold domains"/>
    <property type="match status" value="1"/>
</dbReference>
<comment type="similarity">
    <text evidence="1 4">Belongs to the D-isomer specific 2-hydroxyacid dehydrogenase family.</text>
</comment>
<dbReference type="PROSITE" id="PS00670">
    <property type="entry name" value="D_2_HYDROXYACID_DH_2"/>
    <property type="match status" value="1"/>
</dbReference>
<keyword evidence="2 4" id="KW-0560">Oxidoreductase</keyword>
<dbReference type="RefSeq" id="WP_187219930.1">
    <property type="nucleotide sequence ID" value="NZ_JABVED010000004.1"/>
</dbReference>
<keyword evidence="8" id="KW-1185">Reference proteome</keyword>
<accession>A0ABR7L4U1</accession>
<proteinExistence type="inferred from homology"/>